<dbReference type="AlphaFoldDB" id="A0A221NWM3"/>
<protein>
    <recommendedName>
        <fullName evidence="4">HEAT repeat domain-containing protein</fullName>
    </recommendedName>
</protein>
<dbReference type="Proteomes" id="UP000031501">
    <property type="component" value="Chromosome"/>
</dbReference>
<evidence type="ECO:0000313" key="2">
    <source>
        <dbReference type="EMBL" id="ASN24340.1"/>
    </source>
</evidence>
<organism evidence="2 3">
    <name type="scientific">Streptomyces pluripotens</name>
    <dbReference type="NCBI Taxonomy" id="1355015"/>
    <lineage>
        <taxon>Bacteria</taxon>
        <taxon>Bacillati</taxon>
        <taxon>Actinomycetota</taxon>
        <taxon>Actinomycetes</taxon>
        <taxon>Kitasatosporales</taxon>
        <taxon>Streptomycetaceae</taxon>
        <taxon>Streptomyces</taxon>
    </lineage>
</organism>
<accession>A0A221NWM3</accession>
<keyword evidence="3" id="KW-1185">Reference proteome</keyword>
<gene>
    <name evidence="2" type="ORF">LK07_10085</name>
</gene>
<sequence>MAGTASADLAHQVDAPALRFRLTPMMHNNTTTRSHHAEELAMGWWQQRRIAFRDPVETSAFGNLAATMGWLYAGGEDHEWLGVASTWRSLDGAIVRFYPGDSICVPFAEISADEPEVHQRAMAEADAIARRAFQCFTLAEALSLLHRTKPEAKALILTAVAVSAPEHHRCDVADAVTSGLFAPHRPVRAAALRAVLLTRWPQLARPLVAHALTEPESDLASCAHALAGGIYHQDCGALLTTPPGPPPPKHPQNTPGAGAPLETSTDSGGTPHPVTTTNPPPGESVTTSRPLTPPGEDGKAPSPTILDSFTFITL</sequence>
<evidence type="ECO:0000313" key="3">
    <source>
        <dbReference type="Proteomes" id="UP000031501"/>
    </source>
</evidence>
<proteinExistence type="predicted"/>
<evidence type="ECO:0000256" key="1">
    <source>
        <dbReference type="SAM" id="MobiDB-lite"/>
    </source>
</evidence>
<feature type="region of interest" description="Disordered" evidence="1">
    <location>
        <begin position="237"/>
        <end position="307"/>
    </location>
</feature>
<dbReference type="KEGG" id="splu:LK06_008975"/>
<reference evidence="2 3" key="1">
    <citation type="submission" date="2017-07" db="EMBL/GenBank/DDBJ databases">
        <title>Genome sequence of Streptomyces pluripotens MUSC 137T.</title>
        <authorList>
            <person name="Ser H.-L."/>
            <person name="Lee L.-H."/>
        </authorList>
    </citation>
    <scope>NUCLEOTIDE SEQUENCE [LARGE SCALE GENOMIC DNA]</scope>
    <source>
        <strain evidence="2 3">MUSC 137</strain>
    </source>
</reference>
<dbReference type="EMBL" id="CP022433">
    <property type="protein sequence ID" value="ASN24340.1"/>
    <property type="molecule type" value="Genomic_DNA"/>
</dbReference>
<name>A0A221NWM3_9ACTN</name>
<feature type="compositionally biased region" description="Low complexity" evidence="1">
    <location>
        <begin position="268"/>
        <end position="277"/>
    </location>
</feature>
<evidence type="ECO:0008006" key="4">
    <source>
        <dbReference type="Google" id="ProtNLM"/>
    </source>
</evidence>